<dbReference type="PANTHER" id="PTHR43581:SF2">
    <property type="entry name" value="EXCINUCLEASE ATPASE SUBUNIT"/>
    <property type="match status" value="1"/>
</dbReference>
<feature type="domain" description="ATPase AAA-type core" evidence="1">
    <location>
        <begin position="291"/>
        <end position="377"/>
    </location>
</feature>
<dbReference type="InterPro" id="IPR003959">
    <property type="entry name" value="ATPase_AAA_core"/>
</dbReference>
<protein>
    <submittedName>
        <fullName evidence="2">AAA family ATPase</fullName>
    </submittedName>
</protein>
<organism evidence="2 3">
    <name type="scientific">Pseudomonas peradeniyensis</name>
    <dbReference type="NCBI Taxonomy" id="2745488"/>
    <lineage>
        <taxon>Bacteria</taxon>
        <taxon>Pseudomonadati</taxon>
        <taxon>Pseudomonadota</taxon>
        <taxon>Gammaproteobacteria</taxon>
        <taxon>Pseudomonadales</taxon>
        <taxon>Pseudomonadaceae</taxon>
        <taxon>Pseudomonas</taxon>
    </lineage>
</organism>
<dbReference type="InterPro" id="IPR027417">
    <property type="entry name" value="P-loop_NTPase"/>
</dbReference>
<comment type="caution">
    <text evidence="2">The sequence shown here is derived from an EMBL/GenBank/DDBJ whole genome shotgun (WGS) entry which is preliminary data.</text>
</comment>
<dbReference type="PANTHER" id="PTHR43581">
    <property type="entry name" value="ATP/GTP PHOSPHATASE"/>
    <property type="match status" value="1"/>
</dbReference>
<accession>A0ABT2VHV1</accession>
<dbReference type="EMBL" id="JAOSLA010000053">
    <property type="protein sequence ID" value="MCU7240957.1"/>
    <property type="molecule type" value="Genomic_DNA"/>
</dbReference>
<name>A0ABT2VHV1_9PSED</name>
<keyword evidence="3" id="KW-1185">Reference proteome</keyword>
<dbReference type="RefSeq" id="WP_050704707.1">
    <property type="nucleotide sequence ID" value="NZ_JAOSLA010000053.1"/>
</dbReference>
<dbReference type="Gene3D" id="3.40.50.300">
    <property type="entry name" value="P-loop containing nucleotide triphosphate hydrolases"/>
    <property type="match status" value="1"/>
</dbReference>
<dbReference type="SUPFAM" id="SSF52540">
    <property type="entry name" value="P-loop containing nucleoside triphosphate hydrolases"/>
    <property type="match status" value="1"/>
</dbReference>
<dbReference type="Proteomes" id="UP001139994">
    <property type="component" value="Unassembled WGS sequence"/>
</dbReference>
<dbReference type="InterPro" id="IPR051396">
    <property type="entry name" value="Bact_Antivir_Def_Nuclease"/>
</dbReference>
<evidence type="ECO:0000259" key="1">
    <source>
        <dbReference type="Pfam" id="PF13304"/>
    </source>
</evidence>
<evidence type="ECO:0000313" key="2">
    <source>
        <dbReference type="EMBL" id="MCU7240957.1"/>
    </source>
</evidence>
<evidence type="ECO:0000313" key="3">
    <source>
        <dbReference type="Proteomes" id="UP001139994"/>
    </source>
</evidence>
<gene>
    <name evidence="2" type="ORF">OC929_23180</name>
</gene>
<sequence>MFRKITVNEKKSCAVVRLLEGESQPSTWITVMVGQNGVRKSYVLRALLDVALGQSGARTGGRLIEVEGGGRPSCVVCLSGTPLDRFPRASSNSFFGVLKESLGVPLLYFGARATNGMAGTAQSERALIAALLNNIEAVRQRGHLLERVFSHLGLRARMDIRLKLSKATADDHKLWLNTPIDKQHMVREDVEKRASQLLARFAEAQSARGWDETVERAYGRFMALDYLVIYKLLTGINKSHALPVLTLLDGELSVAPSYWDAYGWGVGEWLVLLKAGFLDTAGTSFFRLTDVAENSGDEEKDEALKLKGQDLSSGQWGWLAGFAGLCAELRPGSLVLVDEPENSLHPKWQQQYTSMLNSIFRECGEVQAVIATHSPLVASGVDPEWGSVVALRSGMSLDDGVLEIRSEAMESTFGWSASDVYENIFGIDSTRAPGFTATADIALSLIREKKPVTQREIEVIRKELSEGRETLPMHDPMRNVITSILQRFSGQQES</sequence>
<reference evidence="2" key="1">
    <citation type="journal article" date="2022" name="Microbiol. Spectr.">
        <title>An Nuclear Magnetic Resonance Fingerprint Matching Approach for the Identification and Structural Re-Evaluation of Pseudomonas Lipopeptides.</title>
        <authorList>
            <person name="De Roo V."/>
            <person name="Verleysen Y."/>
            <person name="Kovacs B."/>
            <person name="De Vleeschouwer M."/>
            <person name="Muangkaew P."/>
            <person name="Girard L."/>
            <person name="Hofte M."/>
            <person name="De Mot R."/>
            <person name="Madder A."/>
            <person name="Geudens N."/>
            <person name="Martins J.C."/>
        </authorList>
    </citation>
    <scope>NUCLEOTIDE SEQUENCE</scope>
    <source>
        <strain evidence="2">COR51</strain>
    </source>
</reference>
<reference evidence="2" key="3">
    <citation type="journal article" date="2023" name="mSystems">
        <title>Charting the Lipopeptidome of Nonpathogenic Pseudomonas.</title>
        <authorList>
            <person name="Cesa-Luna C."/>
            <person name="Geudens N."/>
            <person name="Girard L."/>
            <person name="De Roo V."/>
            <person name="Maklad H.R."/>
            <person name="Martins J.C."/>
            <person name="Hofte M."/>
            <person name="De Mot R."/>
        </authorList>
    </citation>
    <scope>NUCLEOTIDE SEQUENCE</scope>
    <source>
        <strain evidence="2">COR51</strain>
    </source>
</reference>
<reference evidence="2" key="2">
    <citation type="submission" date="2022-09" db="EMBL/GenBank/DDBJ databases">
        <authorList>
            <person name="Cesa-Luna C."/>
            <person name="Girard L."/>
            <person name="Lood C."/>
            <person name="Hofte M."/>
            <person name="De Mot R."/>
        </authorList>
    </citation>
    <scope>NUCLEOTIDE SEQUENCE</scope>
    <source>
        <strain evidence="2">COR51</strain>
    </source>
</reference>
<proteinExistence type="predicted"/>
<dbReference type="Pfam" id="PF13304">
    <property type="entry name" value="AAA_21"/>
    <property type="match status" value="1"/>
</dbReference>